<reference evidence="2" key="1">
    <citation type="submission" date="2022-07" db="EMBL/GenBank/DDBJ databases">
        <authorList>
            <consortium name="Clinical and Environmental Microbiology Branch: Whole genome sequencing antimicrobial resistance pathogens in the healthcare setting"/>
        </authorList>
    </citation>
    <scope>NUCLEOTIDE SEQUENCE</scope>
    <source>
        <strain evidence="2">Stenotrophomonas_maltophilia_2021CK-00905</strain>
    </source>
</reference>
<dbReference type="EMBL" id="ABLOMU010000024">
    <property type="protein sequence ID" value="EKT4441730.1"/>
    <property type="molecule type" value="Genomic_DNA"/>
</dbReference>
<feature type="compositionally biased region" description="Low complexity" evidence="1">
    <location>
        <begin position="39"/>
        <end position="50"/>
    </location>
</feature>
<feature type="compositionally biased region" description="Polar residues" evidence="1">
    <location>
        <begin position="1"/>
        <end position="11"/>
    </location>
</feature>
<sequence>MNNTSQNQNDRPNSDGEKKQSGQQGQVDGNELGGEDLAGKQGQQQQQPGSKESEQSTHGQDQKGSAGRDSRR</sequence>
<protein>
    <submittedName>
        <fullName evidence="2">Uncharacterized protein</fullName>
    </submittedName>
</protein>
<dbReference type="RefSeq" id="WP_141097689.1">
    <property type="nucleotide sequence ID" value="NZ_CP056088.1"/>
</dbReference>
<dbReference type="Proteomes" id="UP001214521">
    <property type="component" value="Unassembled WGS sequence"/>
</dbReference>
<feature type="region of interest" description="Disordered" evidence="1">
    <location>
        <begin position="1"/>
        <end position="72"/>
    </location>
</feature>
<organism evidence="2 3">
    <name type="scientific">Stenotrophomonas maltophilia</name>
    <name type="common">Pseudomonas maltophilia</name>
    <name type="synonym">Xanthomonas maltophilia</name>
    <dbReference type="NCBI Taxonomy" id="40324"/>
    <lineage>
        <taxon>Bacteria</taxon>
        <taxon>Pseudomonadati</taxon>
        <taxon>Pseudomonadota</taxon>
        <taxon>Gammaproteobacteria</taxon>
        <taxon>Lysobacterales</taxon>
        <taxon>Lysobacteraceae</taxon>
        <taxon>Stenotrophomonas</taxon>
        <taxon>Stenotrophomonas maltophilia group</taxon>
    </lineage>
</organism>
<accession>A0AAI9CBP2</accession>
<evidence type="ECO:0000313" key="3">
    <source>
        <dbReference type="Proteomes" id="UP001214521"/>
    </source>
</evidence>
<gene>
    <name evidence="2" type="ORF">QEK83_002389</name>
</gene>
<proteinExistence type="predicted"/>
<evidence type="ECO:0000313" key="2">
    <source>
        <dbReference type="EMBL" id="EKT4441730.1"/>
    </source>
</evidence>
<evidence type="ECO:0000256" key="1">
    <source>
        <dbReference type="SAM" id="MobiDB-lite"/>
    </source>
</evidence>
<name>A0AAI9CBP2_STEMA</name>
<dbReference type="AlphaFoldDB" id="A0AAI9CBP2"/>
<comment type="caution">
    <text evidence="2">The sequence shown here is derived from an EMBL/GenBank/DDBJ whole genome shotgun (WGS) entry which is preliminary data.</text>
</comment>